<dbReference type="InterPro" id="IPR020789">
    <property type="entry name" value="RNA_pol_suN_Zn-BS"/>
</dbReference>
<dbReference type="Pfam" id="PF01194">
    <property type="entry name" value="RNA_pol_N"/>
    <property type="match status" value="1"/>
</dbReference>
<dbReference type="PANTHER" id="PTHR23431">
    <property type="entry name" value="DNA-DIRECTED RNA POLYMERASES I, II, AND III SUBUNIT RPABC5 FAMILY MEMBER"/>
    <property type="match status" value="1"/>
</dbReference>
<accession>A0A6C0B9Z1</accession>
<proteinExistence type="predicted"/>
<keyword evidence="4" id="KW-0804">Transcription</keyword>
<dbReference type="PROSITE" id="PS01112">
    <property type="entry name" value="RNA_POL_N_8KD"/>
    <property type="match status" value="1"/>
</dbReference>
<evidence type="ECO:0000256" key="2">
    <source>
        <dbReference type="ARBA" id="ARBA00022723"/>
    </source>
</evidence>
<evidence type="ECO:0000256" key="1">
    <source>
        <dbReference type="ARBA" id="ARBA00022478"/>
    </source>
</evidence>
<keyword evidence="1" id="KW-0240">DNA-directed RNA polymerase</keyword>
<dbReference type="SUPFAM" id="SSF46924">
    <property type="entry name" value="RNA polymerase subunit RPB10"/>
    <property type="match status" value="1"/>
</dbReference>
<sequence>MIIPVRCFTCGKLIGDKYRWYLERVAELKDKRVKDKKSEIPEYFHIDFTEETPEAYVLNQLRLTRQCCRRHMLTHVDIE</sequence>
<evidence type="ECO:0000256" key="3">
    <source>
        <dbReference type="ARBA" id="ARBA00022833"/>
    </source>
</evidence>
<dbReference type="EMBL" id="MN739095">
    <property type="protein sequence ID" value="QHS88318.1"/>
    <property type="molecule type" value="Genomic_DNA"/>
</dbReference>
<organism evidence="5">
    <name type="scientific">viral metagenome</name>
    <dbReference type="NCBI Taxonomy" id="1070528"/>
    <lineage>
        <taxon>unclassified sequences</taxon>
        <taxon>metagenomes</taxon>
        <taxon>organismal metagenomes</taxon>
    </lineage>
</organism>
<protein>
    <recommendedName>
        <fullName evidence="6">DNA-directed RNA polymerase</fullName>
    </recommendedName>
</protein>
<dbReference type="GO" id="GO:0003677">
    <property type="term" value="F:DNA binding"/>
    <property type="evidence" value="ECO:0007669"/>
    <property type="project" value="InterPro"/>
</dbReference>
<evidence type="ECO:0000256" key="4">
    <source>
        <dbReference type="ARBA" id="ARBA00023163"/>
    </source>
</evidence>
<dbReference type="InterPro" id="IPR000268">
    <property type="entry name" value="RPABC5/Rpb10"/>
</dbReference>
<keyword evidence="3" id="KW-0862">Zinc</keyword>
<name>A0A6C0B9Z1_9ZZZZ</name>
<dbReference type="GO" id="GO:0008270">
    <property type="term" value="F:zinc ion binding"/>
    <property type="evidence" value="ECO:0007669"/>
    <property type="project" value="InterPro"/>
</dbReference>
<keyword evidence="2" id="KW-0479">Metal-binding</keyword>
<reference evidence="5" key="1">
    <citation type="journal article" date="2020" name="Nature">
        <title>Giant virus diversity and host interactions through global metagenomics.</title>
        <authorList>
            <person name="Schulz F."/>
            <person name="Roux S."/>
            <person name="Paez-Espino D."/>
            <person name="Jungbluth S."/>
            <person name="Walsh D.A."/>
            <person name="Denef V.J."/>
            <person name="McMahon K.D."/>
            <person name="Konstantinidis K.T."/>
            <person name="Eloe-Fadrosh E.A."/>
            <person name="Kyrpides N.C."/>
            <person name="Woyke T."/>
        </authorList>
    </citation>
    <scope>NUCLEOTIDE SEQUENCE</scope>
    <source>
        <strain evidence="5">GVMAG-M-3300010158-55</strain>
    </source>
</reference>
<evidence type="ECO:0008006" key="6">
    <source>
        <dbReference type="Google" id="ProtNLM"/>
    </source>
</evidence>
<dbReference type="Gene3D" id="1.10.10.60">
    <property type="entry name" value="Homeodomain-like"/>
    <property type="match status" value="1"/>
</dbReference>
<dbReference type="InterPro" id="IPR023580">
    <property type="entry name" value="RNA_pol_su_RPB10"/>
</dbReference>
<dbReference type="AlphaFoldDB" id="A0A6C0B9Z1"/>
<evidence type="ECO:0000313" key="5">
    <source>
        <dbReference type="EMBL" id="QHS88318.1"/>
    </source>
</evidence>
<dbReference type="GO" id="GO:0000428">
    <property type="term" value="C:DNA-directed RNA polymerase complex"/>
    <property type="evidence" value="ECO:0007669"/>
    <property type="project" value="UniProtKB-KW"/>
</dbReference>
<dbReference type="PANTHER" id="PTHR23431:SF3">
    <property type="entry name" value="DNA-DIRECTED RNA POLYMERASES I, II, AND III SUBUNIT RPABC5"/>
    <property type="match status" value="1"/>
</dbReference>
<dbReference type="GO" id="GO:0006351">
    <property type="term" value="P:DNA-templated transcription"/>
    <property type="evidence" value="ECO:0007669"/>
    <property type="project" value="InterPro"/>
</dbReference>
<dbReference type="GO" id="GO:0003899">
    <property type="term" value="F:DNA-directed RNA polymerase activity"/>
    <property type="evidence" value="ECO:0007669"/>
    <property type="project" value="InterPro"/>
</dbReference>